<evidence type="ECO:0000256" key="5">
    <source>
        <dbReference type="ARBA" id="ARBA00022840"/>
    </source>
</evidence>
<comment type="caution">
    <text evidence="15">The sequence shown here is derived from an EMBL/GenBank/DDBJ whole genome shotgun (WGS) entry which is preliminary data.</text>
</comment>
<gene>
    <name evidence="9" type="primary">leuS</name>
    <name evidence="15" type="ORF">A2997_02285</name>
</gene>
<dbReference type="InterPro" id="IPR002302">
    <property type="entry name" value="Leu-tRNA-ligase"/>
</dbReference>
<accession>A0A1F6WN44</accession>
<dbReference type="Pfam" id="PF00133">
    <property type="entry name" value="tRNA-synt_1"/>
    <property type="match status" value="1"/>
</dbReference>
<evidence type="ECO:0000256" key="9">
    <source>
        <dbReference type="HAMAP-Rule" id="MF_00049"/>
    </source>
</evidence>
<dbReference type="Proteomes" id="UP000179448">
    <property type="component" value="Unassembled WGS sequence"/>
</dbReference>
<dbReference type="PRINTS" id="PR00985">
    <property type="entry name" value="TRNASYNTHLEU"/>
</dbReference>
<dbReference type="CDD" id="cd00812">
    <property type="entry name" value="LeuRS_core"/>
    <property type="match status" value="1"/>
</dbReference>
<comment type="subcellular location">
    <subcellularLocation>
        <location evidence="9">Cytoplasm</location>
    </subcellularLocation>
</comment>
<dbReference type="InterPro" id="IPR002300">
    <property type="entry name" value="aa-tRNA-synth_Ia"/>
</dbReference>
<dbReference type="EC" id="6.1.1.4" evidence="9"/>
<dbReference type="GO" id="GO:0005524">
    <property type="term" value="F:ATP binding"/>
    <property type="evidence" value="ECO:0007669"/>
    <property type="project" value="UniProtKB-UniRule"/>
</dbReference>
<dbReference type="Pfam" id="PF08264">
    <property type="entry name" value="Anticodon_1"/>
    <property type="match status" value="1"/>
</dbReference>
<evidence type="ECO:0000256" key="8">
    <source>
        <dbReference type="ARBA" id="ARBA00047469"/>
    </source>
</evidence>
<dbReference type="STRING" id="1801766.A2997_02285"/>
<feature type="domain" description="Methionyl/Leucyl tRNA synthetase" evidence="13">
    <location>
        <begin position="36"/>
        <end position="181"/>
    </location>
</feature>
<dbReference type="GO" id="GO:0005737">
    <property type="term" value="C:cytoplasm"/>
    <property type="evidence" value="ECO:0007669"/>
    <property type="project" value="UniProtKB-SubCell"/>
</dbReference>
<dbReference type="SUPFAM" id="SSF52374">
    <property type="entry name" value="Nucleotidylyl transferase"/>
    <property type="match status" value="1"/>
</dbReference>
<proteinExistence type="inferred from homology"/>
<dbReference type="SUPFAM" id="SSF50677">
    <property type="entry name" value="ValRS/IleRS/LeuRS editing domain"/>
    <property type="match status" value="1"/>
</dbReference>
<dbReference type="InterPro" id="IPR013155">
    <property type="entry name" value="M/V/L/I-tRNA-synth_anticd-bd"/>
</dbReference>
<dbReference type="AlphaFoldDB" id="A0A1F6WN44"/>
<sequence>MQSYEHKEIEKKWQEAWERENIYKTPLQSKEKKKYYVLAEFTYPSGNLHVGHWYAFTGPDIYARYMRMKGYNVFYPNGYDAFGLPAENAAIERGLNPRIWTRGNIETMQKQFNTLGASFDSSSMLETCDPKYYKWTQWMFLKFKERGFAYQANTPVNWCPSCKTVLANEQVHQGHCDRCDNIVEQRAMKQWMMAITKYADKLYDDLNNLQWPESIKEAQRNWIGRTYGSRISFSISSSTKNENNTIDIFTTRADTLFGVTYIVLAPEHPYITKLIESNALENIIEVREYISATQKKSNLDRTSNKEKTGVQLKGIIAINPANGGEMSVWIADYVLADYGTGAVMAVPAHDERDFEFAKKYNLEIKNVISYINSSLDKNTAMIHDGVLVNSGEFSGMSSNEARTKITKHVNGKMTKMYRMRDWVLSRQRYWGTPIPIIHCSKCGAVSVPEKDLPVVLPDLDDFMPREDGKSPLSKATDWVNVMCPICGEKAERETDTMDTFIDSSWYFLRFLDPNNAETFSDKNIMEKWMPVDFYFGGAEHTTMHLLYSRFWHKVLFDIGLVGDNEPYLRRINRGLILGSDGNKMSKSKGNVIDPDEVVSKLGADTVRMYLAFMGPYGEVGNYPWDPNGVVGVHRFLERVWRTHNILSKENIPSTTKLLHKTIGHVERSITELKYNTAISGLMIFMNHIEKEKSITHDVYKTFLQLLAPFAPHITEELWRMFGETTSIHLSQWPVVDETLLHDDEVTIAVQVNGKVRGQIVVGVRELEKNVVDKAFNDVKVANFLEGKKVLKQIYVPGKIINFVV</sequence>
<keyword evidence="5 9" id="KW-0067">ATP-binding</keyword>
<feature type="binding site" evidence="9">
    <location>
        <position position="586"/>
    </location>
    <ligand>
        <name>ATP</name>
        <dbReference type="ChEBI" id="CHEBI:30616"/>
    </ligand>
</feature>
<evidence type="ECO:0000259" key="11">
    <source>
        <dbReference type="Pfam" id="PF00133"/>
    </source>
</evidence>
<evidence type="ECO:0000259" key="12">
    <source>
        <dbReference type="Pfam" id="PF08264"/>
    </source>
</evidence>
<evidence type="ECO:0000259" key="14">
    <source>
        <dbReference type="Pfam" id="PF13603"/>
    </source>
</evidence>
<keyword evidence="4 9" id="KW-0547">Nucleotide-binding</keyword>
<feature type="domain" description="Methionyl/Valyl/Leucyl/Isoleucyl-tRNA synthetase anticodon-binding" evidence="12">
    <location>
        <begin position="657"/>
        <end position="765"/>
    </location>
</feature>
<evidence type="ECO:0000256" key="2">
    <source>
        <dbReference type="ARBA" id="ARBA00022490"/>
    </source>
</evidence>
<dbReference type="FunFam" id="3.40.50.620:FF:000003">
    <property type="entry name" value="Leucine--tRNA ligase"/>
    <property type="match status" value="1"/>
</dbReference>
<dbReference type="CDD" id="cd07958">
    <property type="entry name" value="Anticodon_Ia_Leu_BEm"/>
    <property type="match status" value="1"/>
</dbReference>
<dbReference type="SUPFAM" id="SSF47323">
    <property type="entry name" value="Anticodon-binding domain of a subclass of class I aminoacyl-tRNA synthetases"/>
    <property type="match status" value="1"/>
</dbReference>
<feature type="domain" description="Leucyl-tRNA synthetase editing" evidence="14">
    <location>
        <begin position="220"/>
        <end position="409"/>
    </location>
</feature>
<protein>
    <recommendedName>
        <fullName evidence="9">Leucine--tRNA ligase</fullName>
        <ecNumber evidence="9">6.1.1.4</ecNumber>
    </recommendedName>
    <alternativeName>
        <fullName evidence="9">Leucyl-tRNA synthetase</fullName>
        <shortName evidence="9">LeuRS</shortName>
    </alternativeName>
</protein>
<dbReference type="NCBIfam" id="TIGR00396">
    <property type="entry name" value="leuS_bact"/>
    <property type="match status" value="1"/>
</dbReference>
<evidence type="ECO:0000256" key="3">
    <source>
        <dbReference type="ARBA" id="ARBA00022598"/>
    </source>
</evidence>
<dbReference type="FunFam" id="3.40.50.620:FF:000056">
    <property type="entry name" value="Leucine--tRNA ligase"/>
    <property type="match status" value="1"/>
</dbReference>
<evidence type="ECO:0000256" key="1">
    <source>
        <dbReference type="ARBA" id="ARBA00005594"/>
    </source>
</evidence>
<dbReference type="Pfam" id="PF09334">
    <property type="entry name" value="tRNA-synt_1g"/>
    <property type="match status" value="1"/>
</dbReference>
<organism evidence="15 16">
    <name type="scientific">Candidatus Nomurabacteria bacterium RIFCSPLOWO2_01_FULL_36_10b</name>
    <dbReference type="NCBI Taxonomy" id="1801766"/>
    <lineage>
        <taxon>Bacteria</taxon>
        <taxon>Candidatus Nomuraibacteriota</taxon>
    </lineage>
</organism>
<feature type="short sequence motif" description="'KMSKS' region" evidence="9">
    <location>
        <begin position="583"/>
        <end position="587"/>
    </location>
</feature>
<dbReference type="GO" id="GO:0004823">
    <property type="term" value="F:leucine-tRNA ligase activity"/>
    <property type="evidence" value="ECO:0007669"/>
    <property type="project" value="UniProtKB-UniRule"/>
</dbReference>
<keyword evidence="6 9" id="KW-0648">Protein biosynthesis</keyword>
<dbReference type="InterPro" id="IPR009008">
    <property type="entry name" value="Val/Leu/Ile-tRNA-synth_edit"/>
</dbReference>
<dbReference type="FunFam" id="1.10.730.10:FF:000002">
    <property type="entry name" value="Leucine--tRNA ligase"/>
    <property type="match status" value="1"/>
</dbReference>
<dbReference type="EMBL" id="MFUQ01000020">
    <property type="protein sequence ID" value="OGI83300.1"/>
    <property type="molecule type" value="Genomic_DNA"/>
</dbReference>
<reference evidence="15 16" key="1">
    <citation type="journal article" date="2016" name="Nat. Commun.">
        <title>Thousands of microbial genomes shed light on interconnected biogeochemical processes in an aquifer system.</title>
        <authorList>
            <person name="Anantharaman K."/>
            <person name="Brown C.T."/>
            <person name="Hug L.A."/>
            <person name="Sharon I."/>
            <person name="Castelle C.J."/>
            <person name="Probst A.J."/>
            <person name="Thomas B.C."/>
            <person name="Singh A."/>
            <person name="Wilkins M.J."/>
            <person name="Karaoz U."/>
            <person name="Brodie E.L."/>
            <person name="Williams K.H."/>
            <person name="Hubbard S.S."/>
            <person name="Banfield J.F."/>
        </authorList>
    </citation>
    <scope>NUCLEOTIDE SEQUENCE [LARGE SCALE GENOMIC DNA]</scope>
</reference>
<dbReference type="PANTHER" id="PTHR43740:SF2">
    <property type="entry name" value="LEUCINE--TRNA LIGASE, MITOCHONDRIAL"/>
    <property type="match status" value="1"/>
</dbReference>
<dbReference type="InterPro" id="IPR009080">
    <property type="entry name" value="tRNAsynth_Ia_anticodon-bd"/>
</dbReference>
<dbReference type="GO" id="GO:0006429">
    <property type="term" value="P:leucyl-tRNA aminoacylation"/>
    <property type="evidence" value="ECO:0007669"/>
    <property type="project" value="UniProtKB-UniRule"/>
</dbReference>
<feature type="domain" description="Aminoacyl-tRNA synthetase class Ia" evidence="11">
    <location>
        <begin position="416"/>
        <end position="616"/>
    </location>
</feature>
<keyword evidence="3 9" id="KW-0436">Ligase</keyword>
<comment type="catalytic activity">
    <reaction evidence="8 9">
        <text>tRNA(Leu) + L-leucine + ATP = L-leucyl-tRNA(Leu) + AMP + diphosphate</text>
        <dbReference type="Rhea" id="RHEA:11688"/>
        <dbReference type="Rhea" id="RHEA-COMP:9613"/>
        <dbReference type="Rhea" id="RHEA-COMP:9622"/>
        <dbReference type="ChEBI" id="CHEBI:30616"/>
        <dbReference type="ChEBI" id="CHEBI:33019"/>
        <dbReference type="ChEBI" id="CHEBI:57427"/>
        <dbReference type="ChEBI" id="CHEBI:78442"/>
        <dbReference type="ChEBI" id="CHEBI:78494"/>
        <dbReference type="ChEBI" id="CHEBI:456215"/>
        <dbReference type="EC" id="6.1.1.4"/>
    </reaction>
</comment>
<keyword evidence="2 9" id="KW-0963">Cytoplasm</keyword>
<comment type="caution">
    <text evidence="9">Lacks conserved residue(s) required for the propagation of feature annotation.</text>
</comment>
<evidence type="ECO:0000256" key="6">
    <source>
        <dbReference type="ARBA" id="ARBA00022917"/>
    </source>
</evidence>
<dbReference type="PANTHER" id="PTHR43740">
    <property type="entry name" value="LEUCYL-TRNA SYNTHETASE"/>
    <property type="match status" value="1"/>
</dbReference>
<evidence type="ECO:0000256" key="4">
    <source>
        <dbReference type="ARBA" id="ARBA00022741"/>
    </source>
</evidence>
<name>A0A1F6WN44_9BACT</name>
<dbReference type="InterPro" id="IPR014729">
    <property type="entry name" value="Rossmann-like_a/b/a_fold"/>
</dbReference>
<dbReference type="Gene3D" id="3.40.50.620">
    <property type="entry name" value="HUPs"/>
    <property type="match status" value="2"/>
</dbReference>
<dbReference type="InterPro" id="IPR025709">
    <property type="entry name" value="Leu_tRNA-synth_edit"/>
</dbReference>
<evidence type="ECO:0000259" key="13">
    <source>
        <dbReference type="Pfam" id="PF09334"/>
    </source>
</evidence>
<comment type="similarity">
    <text evidence="1 9 10">Belongs to the class-I aminoacyl-tRNA synthetase family.</text>
</comment>
<evidence type="ECO:0000256" key="10">
    <source>
        <dbReference type="RuleBase" id="RU363039"/>
    </source>
</evidence>
<evidence type="ECO:0000256" key="7">
    <source>
        <dbReference type="ARBA" id="ARBA00023146"/>
    </source>
</evidence>
<dbReference type="InterPro" id="IPR015413">
    <property type="entry name" value="Methionyl/Leucyl_tRNA_Synth"/>
</dbReference>
<dbReference type="Gene3D" id="1.10.730.10">
    <property type="entry name" value="Isoleucyl-tRNA Synthetase, Domain 1"/>
    <property type="match status" value="1"/>
</dbReference>
<dbReference type="HAMAP" id="MF_00049_B">
    <property type="entry name" value="Leu_tRNA_synth_B"/>
    <property type="match status" value="1"/>
</dbReference>
<evidence type="ECO:0000313" key="15">
    <source>
        <dbReference type="EMBL" id="OGI83300.1"/>
    </source>
</evidence>
<keyword evidence="7 9" id="KW-0030">Aminoacyl-tRNA synthetase</keyword>
<evidence type="ECO:0000313" key="16">
    <source>
        <dbReference type="Proteomes" id="UP000179448"/>
    </source>
</evidence>
<dbReference type="Pfam" id="PF13603">
    <property type="entry name" value="tRNA-synt_1_2"/>
    <property type="match status" value="1"/>
</dbReference>
<dbReference type="GO" id="GO:0002161">
    <property type="term" value="F:aminoacyl-tRNA deacylase activity"/>
    <property type="evidence" value="ECO:0007669"/>
    <property type="project" value="InterPro"/>
</dbReference>